<dbReference type="AlphaFoldDB" id="A0A7J6WJ47"/>
<dbReference type="Proteomes" id="UP000554482">
    <property type="component" value="Unassembled WGS sequence"/>
</dbReference>
<feature type="region of interest" description="Disordered" evidence="1">
    <location>
        <begin position="1"/>
        <end position="53"/>
    </location>
</feature>
<feature type="non-terminal residue" evidence="2">
    <location>
        <position position="1"/>
    </location>
</feature>
<name>A0A7J6WJ47_THATH</name>
<organism evidence="2 3">
    <name type="scientific">Thalictrum thalictroides</name>
    <name type="common">Rue-anemone</name>
    <name type="synonym">Anemone thalictroides</name>
    <dbReference type="NCBI Taxonomy" id="46969"/>
    <lineage>
        <taxon>Eukaryota</taxon>
        <taxon>Viridiplantae</taxon>
        <taxon>Streptophyta</taxon>
        <taxon>Embryophyta</taxon>
        <taxon>Tracheophyta</taxon>
        <taxon>Spermatophyta</taxon>
        <taxon>Magnoliopsida</taxon>
        <taxon>Ranunculales</taxon>
        <taxon>Ranunculaceae</taxon>
        <taxon>Thalictroideae</taxon>
        <taxon>Thalictrum</taxon>
    </lineage>
</organism>
<protein>
    <submittedName>
        <fullName evidence="2">Uncharacterized protein</fullName>
    </submittedName>
</protein>
<evidence type="ECO:0000256" key="1">
    <source>
        <dbReference type="SAM" id="MobiDB-lite"/>
    </source>
</evidence>
<proteinExistence type="predicted"/>
<gene>
    <name evidence="2" type="ORF">FRX31_013496</name>
</gene>
<reference evidence="2 3" key="1">
    <citation type="submission" date="2020-06" db="EMBL/GenBank/DDBJ databases">
        <title>Transcriptomic and genomic resources for Thalictrum thalictroides and T. hernandezii: Facilitating candidate gene discovery in an emerging model plant lineage.</title>
        <authorList>
            <person name="Arias T."/>
            <person name="Riano-Pachon D.M."/>
            <person name="Di Stilio V.S."/>
        </authorList>
    </citation>
    <scope>NUCLEOTIDE SEQUENCE [LARGE SCALE GENOMIC DNA]</scope>
    <source>
        <strain evidence="3">cv. WT478/WT964</strain>
        <tissue evidence="2">Leaves</tissue>
    </source>
</reference>
<keyword evidence="3" id="KW-1185">Reference proteome</keyword>
<accession>A0A7J6WJ47</accession>
<dbReference type="OrthoDB" id="536368at2759"/>
<evidence type="ECO:0000313" key="3">
    <source>
        <dbReference type="Proteomes" id="UP000554482"/>
    </source>
</evidence>
<comment type="caution">
    <text evidence="2">The sequence shown here is derived from an EMBL/GenBank/DDBJ whole genome shotgun (WGS) entry which is preliminary data.</text>
</comment>
<sequence length="98" mass="10426">MLRGGFGTPSPPSPPNRGFGTPSPSTSTNKKKPNKLKIPTQGTPLQSQNRESVEAAAVTLSELGDYDRAASLLEKLSKVKYELKDYEGSVAAYKNAAS</sequence>
<feature type="compositionally biased region" description="Polar residues" evidence="1">
    <location>
        <begin position="40"/>
        <end position="50"/>
    </location>
</feature>
<dbReference type="EMBL" id="JABWDY010015354">
    <property type="protein sequence ID" value="KAF5196917.1"/>
    <property type="molecule type" value="Genomic_DNA"/>
</dbReference>
<evidence type="ECO:0000313" key="2">
    <source>
        <dbReference type="EMBL" id="KAF5196917.1"/>
    </source>
</evidence>